<dbReference type="EMBL" id="WIUZ02000016">
    <property type="protein sequence ID" value="KAF9780635.1"/>
    <property type="molecule type" value="Genomic_DNA"/>
</dbReference>
<gene>
    <name evidence="3" type="ORF">BJ322DRAFT_1164907</name>
    <name evidence="4" type="ORF">BJ322DRAFT_1164970</name>
</gene>
<dbReference type="InterPro" id="IPR033433">
    <property type="entry name" value="GtaA_N"/>
</dbReference>
<dbReference type="Proteomes" id="UP000736335">
    <property type="component" value="Unassembled WGS sequence"/>
</dbReference>
<dbReference type="PANTHER" id="PTHR31987">
    <property type="entry name" value="GLUTAMINASE A-RELATED"/>
    <property type="match status" value="1"/>
</dbReference>
<evidence type="ECO:0000259" key="2">
    <source>
        <dbReference type="Pfam" id="PF17168"/>
    </source>
</evidence>
<proteinExistence type="predicted"/>
<dbReference type="InterPro" id="IPR052743">
    <property type="entry name" value="Glutaminase_GtaA"/>
</dbReference>
<reference evidence="3" key="1">
    <citation type="journal article" date="2020" name="Nat. Commun.">
        <title>Large-scale genome sequencing of mycorrhizal fungi provides insights into the early evolution of symbiotic traits.</title>
        <authorList>
            <person name="Miyauchi S."/>
            <person name="Kiss E."/>
            <person name="Kuo A."/>
            <person name="Drula E."/>
            <person name="Kohler A."/>
            <person name="Sanchez-Garcia M."/>
            <person name="Morin E."/>
            <person name="Andreopoulos B."/>
            <person name="Barry K.W."/>
            <person name="Bonito G."/>
            <person name="Buee M."/>
            <person name="Carver A."/>
            <person name="Chen C."/>
            <person name="Cichocki N."/>
            <person name="Clum A."/>
            <person name="Culley D."/>
            <person name="Crous P.W."/>
            <person name="Fauchery L."/>
            <person name="Girlanda M."/>
            <person name="Hayes R.D."/>
            <person name="Keri Z."/>
            <person name="LaButti K."/>
            <person name="Lipzen A."/>
            <person name="Lombard V."/>
            <person name="Magnuson J."/>
            <person name="Maillard F."/>
            <person name="Murat C."/>
            <person name="Nolan M."/>
            <person name="Ohm R.A."/>
            <person name="Pangilinan J."/>
            <person name="Pereira M.F."/>
            <person name="Perotto S."/>
            <person name="Peter M."/>
            <person name="Pfister S."/>
            <person name="Riley R."/>
            <person name="Sitrit Y."/>
            <person name="Stielow J.B."/>
            <person name="Szollosi G."/>
            <person name="Zifcakova L."/>
            <person name="Stursova M."/>
            <person name="Spatafora J.W."/>
            <person name="Tedersoo L."/>
            <person name="Vaario L.M."/>
            <person name="Yamada A."/>
            <person name="Yan M."/>
            <person name="Wang P."/>
            <person name="Xu J."/>
            <person name="Bruns T."/>
            <person name="Baldrian P."/>
            <person name="Vilgalys R."/>
            <person name="Dunand C."/>
            <person name="Henrissat B."/>
            <person name="Grigoriev I.V."/>
            <person name="Hibbett D."/>
            <person name="Nagy L.G."/>
            <person name="Martin F.M."/>
        </authorList>
    </citation>
    <scope>NUCLEOTIDE SEQUENCE</scope>
    <source>
        <strain evidence="3">UH-Tt-Lm1</strain>
    </source>
</reference>
<dbReference type="PANTHER" id="PTHR31987:SF1">
    <property type="entry name" value="GLUTAMINASE A"/>
    <property type="match status" value="1"/>
</dbReference>
<keyword evidence="5" id="KW-1185">Reference proteome</keyword>
<feature type="chain" id="PRO_5040653571" description="Glutaminase A N-terminal domain-containing protein" evidence="1">
    <location>
        <begin position="23"/>
        <end position="229"/>
    </location>
</feature>
<keyword evidence="1" id="KW-0732">Signal</keyword>
<name>A0A9P6H6N1_9AGAM</name>
<dbReference type="Pfam" id="PF17168">
    <property type="entry name" value="DUF5127"/>
    <property type="match status" value="1"/>
</dbReference>
<evidence type="ECO:0000256" key="1">
    <source>
        <dbReference type="SAM" id="SignalP"/>
    </source>
</evidence>
<feature type="signal peptide" evidence="1">
    <location>
        <begin position="1"/>
        <end position="22"/>
    </location>
</feature>
<comment type="caution">
    <text evidence="3">The sequence shown here is derived from an EMBL/GenBank/DDBJ whole genome shotgun (WGS) entry which is preliminary data.</text>
</comment>
<evidence type="ECO:0000313" key="3">
    <source>
        <dbReference type="EMBL" id="KAF9780602.1"/>
    </source>
</evidence>
<evidence type="ECO:0000313" key="5">
    <source>
        <dbReference type="Proteomes" id="UP000736335"/>
    </source>
</evidence>
<dbReference type="OrthoDB" id="3918848at2759"/>
<evidence type="ECO:0000313" key="4">
    <source>
        <dbReference type="EMBL" id="KAF9780635.1"/>
    </source>
</evidence>
<sequence>MDGVSYRMSFLQLLFAASFAFAQNWTVMPLIPPVNPLAVRGPYPQSWMDQGVTNGSLNSGWQSYRDGSKLTWTGFFRVDGQLFDWMGDRQNYTPAVQKKTIFTSTKTVIAMTCGRLDLTATFLSLSPIESISYLGVKVASNDGNPRQVELFTDIDGEWLAQPDQLVQWSTTVGDVVTHQFLPQNQTQFGEVNGRLRYGSVVYSTEQDPGLTYQAGAAGVVKPAFLCHRS</sequence>
<accession>A0A9P6H6N1</accession>
<dbReference type="EMBL" id="WIUZ02000016">
    <property type="protein sequence ID" value="KAF9780602.1"/>
    <property type="molecule type" value="Genomic_DNA"/>
</dbReference>
<dbReference type="AlphaFoldDB" id="A0A9P6H6N1"/>
<reference evidence="3" key="2">
    <citation type="submission" date="2020-11" db="EMBL/GenBank/DDBJ databases">
        <authorList>
            <consortium name="DOE Joint Genome Institute"/>
            <person name="Kuo A."/>
            <person name="Miyauchi S."/>
            <person name="Kiss E."/>
            <person name="Drula E."/>
            <person name="Kohler A."/>
            <person name="Sanchez-Garcia M."/>
            <person name="Andreopoulos B."/>
            <person name="Barry K.W."/>
            <person name="Bonito G."/>
            <person name="Buee M."/>
            <person name="Carver A."/>
            <person name="Chen C."/>
            <person name="Cichocki N."/>
            <person name="Clum A."/>
            <person name="Culley D."/>
            <person name="Crous P.W."/>
            <person name="Fauchery L."/>
            <person name="Girlanda M."/>
            <person name="Hayes R."/>
            <person name="Keri Z."/>
            <person name="Labutti K."/>
            <person name="Lipzen A."/>
            <person name="Lombard V."/>
            <person name="Magnuson J."/>
            <person name="Maillard F."/>
            <person name="Morin E."/>
            <person name="Murat C."/>
            <person name="Nolan M."/>
            <person name="Ohm R."/>
            <person name="Pangilinan J."/>
            <person name="Pereira M."/>
            <person name="Perotto S."/>
            <person name="Peter M."/>
            <person name="Riley R."/>
            <person name="Sitrit Y."/>
            <person name="Stielow B."/>
            <person name="Szollosi G."/>
            <person name="Zifcakova L."/>
            <person name="Stursova M."/>
            <person name="Spatafora J.W."/>
            <person name="Tedersoo L."/>
            <person name="Vaario L.-M."/>
            <person name="Yamada A."/>
            <person name="Yan M."/>
            <person name="Wang P."/>
            <person name="Xu J."/>
            <person name="Bruns T."/>
            <person name="Baldrian P."/>
            <person name="Vilgalys R."/>
            <person name="Henrissat B."/>
            <person name="Grigoriev I.V."/>
            <person name="Hibbett D."/>
            <person name="Nagy L.G."/>
            <person name="Martin F.M."/>
        </authorList>
    </citation>
    <scope>NUCLEOTIDE SEQUENCE</scope>
    <source>
        <strain evidence="3">UH-Tt-Lm1</strain>
    </source>
</reference>
<feature type="domain" description="Glutaminase A N-terminal" evidence="2">
    <location>
        <begin position="105"/>
        <end position="225"/>
    </location>
</feature>
<organism evidence="3 5">
    <name type="scientific">Thelephora terrestris</name>
    <dbReference type="NCBI Taxonomy" id="56493"/>
    <lineage>
        <taxon>Eukaryota</taxon>
        <taxon>Fungi</taxon>
        <taxon>Dikarya</taxon>
        <taxon>Basidiomycota</taxon>
        <taxon>Agaricomycotina</taxon>
        <taxon>Agaricomycetes</taxon>
        <taxon>Thelephorales</taxon>
        <taxon>Thelephoraceae</taxon>
        <taxon>Thelephora</taxon>
    </lineage>
</organism>
<protein>
    <recommendedName>
        <fullName evidence="2">Glutaminase A N-terminal domain-containing protein</fullName>
    </recommendedName>
</protein>